<evidence type="ECO:0000259" key="19">
    <source>
        <dbReference type="SMART" id="SM00891"/>
    </source>
</evidence>
<evidence type="ECO:0000256" key="5">
    <source>
        <dbReference type="ARBA" id="ARBA00022618"/>
    </source>
</evidence>
<evidence type="ECO:0000256" key="8">
    <source>
        <dbReference type="ARBA" id="ARBA00022759"/>
    </source>
</evidence>
<evidence type="ECO:0000256" key="1">
    <source>
        <dbReference type="ARBA" id="ARBA00001946"/>
    </source>
</evidence>
<dbReference type="Pfam" id="PF21292">
    <property type="entry name" value="EME1-MUS81_C"/>
    <property type="match status" value="1"/>
</dbReference>
<dbReference type="GO" id="GO:0003677">
    <property type="term" value="F:DNA binding"/>
    <property type="evidence" value="ECO:0007669"/>
    <property type="project" value="UniProtKB-UniRule"/>
</dbReference>
<dbReference type="EMBL" id="JAHRHJ020000006">
    <property type="protein sequence ID" value="KAH9312334.1"/>
    <property type="molecule type" value="Genomic_DNA"/>
</dbReference>
<keyword evidence="16" id="KW-0469">Meiosis</keyword>
<keyword evidence="6 17" id="KW-0540">Nuclease</keyword>
<feature type="compositionally biased region" description="Basic residues" evidence="18">
    <location>
        <begin position="162"/>
        <end position="175"/>
    </location>
</feature>
<dbReference type="GO" id="GO:0000727">
    <property type="term" value="P:double-strand break repair via break-induced replication"/>
    <property type="evidence" value="ECO:0007669"/>
    <property type="project" value="UniProtKB-UniRule"/>
</dbReference>
<dbReference type="Gene3D" id="3.40.50.10130">
    <property type="match status" value="1"/>
</dbReference>
<dbReference type="PANTHER" id="PTHR13451">
    <property type="entry name" value="CLASS II CROSSOVER JUNCTION ENDONUCLEASE MUS81"/>
    <property type="match status" value="1"/>
</dbReference>
<feature type="non-terminal residue" evidence="20">
    <location>
        <position position="1"/>
    </location>
</feature>
<dbReference type="Pfam" id="PF02732">
    <property type="entry name" value="ERCC4"/>
    <property type="match status" value="1"/>
</dbReference>
<evidence type="ECO:0000256" key="10">
    <source>
        <dbReference type="ARBA" id="ARBA00022776"/>
    </source>
</evidence>
<sequence>KKGRGSGRYLPQKSSAPYAILITLYRETQNGKDYMLKQELIDAAEASGLSRMPIGPSKSSALPGRFGNPAKEWYSGWSSMKTLTSKGLVVKSSCPAKYMLTEEGKLIGKECLERSGVLEDVAPQICTERNTEVSSSEQRVHNETLSSSNHRAEDSTMPAIKKSAKNACHAKRKSSASREIRSRPSITTEFVDKEQPTTSSWQPNQCLTKEHLICSVPDDMAGETCLRESERIEPTKTSNLRHDTELFTSTLRPCTSFTSSNHYQKDSDQSPGKVNTNVLAIPPVENGDTFSDIYDVVLILDDREQFGRDSRGAHSRQKVAERLYTQFKIQVEIRRLPIGDATWIAQHKRTGQDYVLDFIIERKKVDDLSHSIKDNRYKDQKLRLMRCGLQRLIYLIEGDANLTDASESIKSAAFTTEIHEGFDVQRTRDLADTVRKYGHLTHSVKDYYNMACDMNRNEKNKVCMTFDEFVTKCHDLEKETVSDVFGVQLMQVPQVTEDVALAVLDRYPTVLSLAQAYSCLEGNLDAQEQLLKEIPIRNQSKIIGGRISKNIYKFIWGEGT</sequence>
<dbReference type="GO" id="GO:0005634">
    <property type="term" value="C:nucleus"/>
    <property type="evidence" value="ECO:0007669"/>
    <property type="project" value="UniProtKB-SubCell"/>
</dbReference>
<feature type="domain" description="ERCC4" evidence="19">
    <location>
        <begin position="297"/>
        <end position="400"/>
    </location>
</feature>
<keyword evidence="10" id="KW-0498">Mitosis</keyword>
<evidence type="ECO:0000256" key="18">
    <source>
        <dbReference type="SAM" id="MobiDB-lite"/>
    </source>
</evidence>
<keyword evidence="11 17" id="KW-0378">Hydrolase</keyword>
<dbReference type="Gene3D" id="1.10.150.670">
    <property type="entry name" value="Crossover junction endonuclease EME1, DNA-binding domain"/>
    <property type="match status" value="1"/>
</dbReference>
<keyword evidence="13 17" id="KW-0233">DNA recombination</keyword>
<dbReference type="EC" id="3.1.22.-" evidence="17"/>
<dbReference type="GO" id="GO:0006308">
    <property type="term" value="P:DNA catabolic process"/>
    <property type="evidence" value="ECO:0007669"/>
    <property type="project" value="UniProtKB-UniRule"/>
</dbReference>
<reference evidence="20 21" key="1">
    <citation type="journal article" date="2021" name="Nat. Plants">
        <title>The Taxus genome provides insights into paclitaxel biosynthesis.</title>
        <authorList>
            <person name="Xiong X."/>
            <person name="Gou J."/>
            <person name="Liao Q."/>
            <person name="Li Y."/>
            <person name="Zhou Q."/>
            <person name="Bi G."/>
            <person name="Li C."/>
            <person name="Du R."/>
            <person name="Wang X."/>
            <person name="Sun T."/>
            <person name="Guo L."/>
            <person name="Liang H."/>
            <person name="Lu P."/>
            <person name="Wu Y."/>
            <person name="Zhang Z."/>
            <person name="Ro D.K."/>
            <person name="Shang Y."/>
            <person name="Huang S."/>
            <person name="Yan J."/>
        </authorList>
    </citation>
    <scope>NUCLEOTIDE SEQUENCE [LARGE SCALE GENOMIC DNA]</scope>
    <source>
        <strain evidence="20">Ta-2019</strain>
    </source>
</reference>
<dbReference type="InterPro" id="IPR011335">
    <property type="entry name" value="Restrct_endonuc-II-like"/>
</dbReference>
<evidence type="ECO:0000256" key="12">
    <source>
        <dbReference type="ARBA" id="ARBA00022842"/>
    </source>
</evidence>
<proteinExistence type="inferred from homology"/>
<dbReference type="InterPro" id="IPR006166">
    <property type="entry name" value="ERCC4_domain"/>
</dbReference>
<dbReference type="Pfam" id="PF21136">
    <property type="entry name" value="WHD_MUS81"/>
    <property type="match status" value="1"/>
</dbReference>
<feature type="compositionally biased region" description="Polar residues" evidence="18">
    <location>
        <begin position="132"/>
        <end position="149"/>
    </location>
</feature>
<evidence type="ECO:0000256" key="13">
    <source>
        <dbReference type="ARBA" id="ARBA00023172"/>
    </source>
</evidence>
<name>A0AA38L1U7_TAXCH</name>
<comment type="subcellular location">
    <subcellularLocation>
        <location evidence="2 17">Nucleus</location>
    </subcellularLocation>
</comment>
<evidence type="ECO:0000256" key="6">
    <source>
        <dbReference type="ARBA" id="ARBA00022722"/>
    </source>
</evidence>
<dbReference type="InterPro" id="IPR047417">
    <property type="entry name" value="WHD_MUS81"/>
</dbReference>
<dbReference type="AlphaFoldDB" id="A0AA38L1U7"/>
<organism evidence="20 21">
    <name type="scientific">Taxus chinensis</name>
    <name type="common">Chinese yew</name>
    <name type="synonym">Taxus wallichiana var. chinensis</name>
    <dbReference type="NCBI Taxonomy" id="29808"/>
    <lineage>
        <taxon>Eukaryota</taxon>
        <taxon>Viridiplantae</taxon>
        <taxon>Streptophyta</taxon>
        <taxon>Embryophyta</taxon>
        <taxon>Tracheophyta</taxon>
        <taxon>Spermatophyta</taxon>
        <taxon>Pinopsida</taxon>
        <taxon>Pinidae</taxon>
        <taxon>Conifers II</taxon>
        <taxon>Cupressales</taxon>
        <taxon>Taxaceae</taxon>
        <taxon>Taxus</taxon>
    </lineage>
</organism>
<evidence type="ECO:0000256" key="16">
    <source>
        <dbReference type="ARBA" id="ARBA00023254"/>
    </source>
</evidence>
<evidence type="ECO:0000256" key="2">
    <source>
        <dbReference type="ARBA" id="ARBA00004123"/>
    </source>
</evidence>
<dbReference type="FunFam" id="3.40.50.10130:FF:000005">
    <property type="entry name" value="crossover junction endonuclease MUS81 isoform X1"/>
    <property type="match status" value="1"/>
</dbReference>
<dbReference type="InterPro" id="IPR033309">
    <property type="entry name" value="Mus81"/>
</dbReference>
<keyword evidence="15 17" id="KW-0539">Nucleus</keyword>
<comment type="function">
    <text evidence="17">Interacts with EME1 to form a DNA structure-specific endonuclease with substrate preference for branched DNA structures with a 5'-end at the branch nick. Typical substrates include 3'-flap structures, D-loops, replication forks and nicked Holliday junctions. May be required in mitosis for the processing of stalled or collapsed replication fork intermediates. May be required in meiosis for the repair of meiosis-specific double strand breaks subsequent to single-end invasion (SEI).</text>
</comment>
<dbReference type="GO" id="GO:0046872">
    <property type="term" value="F:metal ion binding"/>
    <property type="evidence" value="ECO:0007669"/>
    <property type="project" value="UniProtKB-UniRule"/>
</dbReference>
<keyword evidence="21" id="KW-1185">Reference proteome</keyword>
<evidence type="ECO:0000256" key="3">
    <source>
        <dbReference type="ARBA" id="ARBA00010015"/>
    </source>
</evidence>
<evidence type="ECO:0000256" key="17">
    <source>
        <dbReference type="RuleBase" id="RU369042"/>
    </source>
</evidence>
<dbReference type="GO" id="GO:0048257">
    <property type="term" value="F:3'-flap endonuclease activity"/>
    <property type="evidence" value="ECO:0007669"/>
    <property type="project" value="TreeGrafter"/>
</dbReference>
<evidence type="ECO:0000313" key="20">
    <source>
        <dbReference type="EMBL" id="KAH9312334.1"/>
    </source>
</evidence>
<keyword evidence="8 17" id="KW-0255">Endonuclease</keyword>
<evidence type="ECO:0000256" key="15">
    <source>
        <dbReference type="ARBA" id="ARBA00023242"/>
    </source>
</evidence>
<comment type="similarity">
    <text evidence="3 17">Belongs to the XPF family.</text>
</comment>
<dbReference type="OMA" id="ELGDAMW"/>
<dbReference type="CDD" id="cd21036">
    <property type="entry name" value="WH_MUS81"/>
    <property type="match status" value="1"/>
</dbReference>
<evidence type="ECO:0000256" key="7">
    <source>
        <dbReference type="ARBA" id="ARBA00022723"/>
    </source>
</evidence>
<keyword evidence="12 17" id="KW-0460">Magnesium</keyword>
<comment type="cofactor">
    <cofactor evidence="1 17">
        <name>Mg(2+)</name>
        <dbReference type="ChEBI" id="CHEBI:18420"/>
    </cofactor>
</comment>
<evidence type="ECO:0000256" key="11">
    <source>
        <dbReference type="ARBA" id="ARBA00022801"/>
    </source>
</evidence>
<dbReference type="SUPFAM" id="SSF52980">
    <property type="entry name" value="Restriction endonuclease-like"/>
    <property type="match status" value="1"/>
</dbReference>
<comment type="caution">
    <text evidence="20">The sequence shown here is derived from an EMBL/GenBank/DDBJ whole genome shotgun (WGS) entry which is preliminary data.</text>
</comment>
<dbReference type="InterPro" id="IPR036388">
    <property type="entry name" value="WH-like_DNA-bd_sf"/>
</dbReference>
<keyword evidence="14 17" id="KW-0234">DNA repair</keyword>
<dbReference type="GO" id="GO:0008821">
    <property type="term" value="F:crossover junction DNA endonuclease activity"/>
    <property type="evidence" value="ECO:0007669"/>
    <property type="project" value="UniProtKB-UniRule"/>
</dbReference>
<dbReference type="InterPro" id="IPR042530">
    <property type="entry name" value="EME1/EME2_C"/>
</dbReference>
<keyword evidence="5" id="KW-0132">Cell division</keyword>
<accession>A0AA38L1U7</accession>
<evidence type="ECO:0000256" key="9">
    <source>
        <dbReference type="ARBA" id="ARBA00022763"/>
    </source>
</evidence>
<evidence type="ECO:0000256" key="14">
    <source>
        <dbReference type="ARBA" id="ARBA00023204"/>
    </source>
</evidence>
<dbReference type="GO" id="GO:0000712">
    <property type="term" value="P:resolution of meiotic recombination intermediates"/>
    <property type="evidence" value="ECO:0007669"/>
    <property type="project" value="TreeGrafter"/>
</dbReference>
<dbReference type="InterPro" id="IPR047416">
    <property type="entry name" value="XPF_nuclease_Mus81"/>
</dbReference>
<dbReference type="CDD" id="cd20074">
    <property type="entry name" value="XPF_nuclease_Mus81"/>
    <property type="match status" value="1"/>
</dbReference>
<keyword evidence="7 17" id="KW-0479">Metal-binding</keyword>
<dbReference type="FunFam" id="1.10.10.10:FF:000307">
    <property type="entry name" value="Crossover junction endonuclease MUS81"/>
    <property type="match status" value="1"/>
</dbReference>
<gene>
    <name evidence="20" type="ORF">KI387_027369</name>
</gene>
<dbReference type="Gene3D" id="1.10.10.10">
    <property type="entry name" value="Winged helix-like DNA-binding domain superfamily/Winged helix DNA-binding domain"/>
    <property type="match status" value="1"/>
</dbReference>
<dbReference type="GO" id="GO:0031573">
    <property type="term" value="P:mitotic intra-S DNA damage checkpoint signaling"/>
    <property type="evidence" value="ECO:0007669"/>
    <property type="project" value="TreeGrafter"/>
</dbReference>
<keyword evidence="10" id="KW-0131">Cell cycle</keyword>
<comment type="subunit">
    <text evidence="17">Interacts with EME1.</text>
</comment>
<keyword evidence="9 17" id="KW-0227">DNA damage</keyword>
<feature type="region of interest" description="Disordered" evidence="18">
    <location>
        <begin position="129"/>
        <end position="182"/>
    </location>
</feature>
<dbReference type="GO" id="GO:0051301">
    <property type="term" value="P:cell division"/>
    <property type="evidence" value="ECO:0007669"/>
    <property type="project" value="UniProtKB-KW"/>
</dbReference>
<dbReference type="SMART" id="SM00891">
    <property type="entry name" value="ERCC4"/>
    <property type="match status" value="1"/>
</dbReference>
<evidence type="ECO:0000313" key="21">
    <source>
        <dbReference type="Proteomes" id="UP000824469"/>
    </source>
</evidence>
<protein>
    <recommendedName>
        <fullName evidence="4 17">Crossover junction endonuclease MUS81</fullName>
        <ecNumber evidence="17">3.1.22.-</ecNumber>
    </recommendedName>
</protein>
<evidence type="ECO:0000256" key="4">
    <source>
        <dbReference type="ARBA" id="ARBA00017114"/>
    </source>
</evidence>
<dbReference type="Proteomes" id="UP000824469">
    <property type="component" value="Unassembled WGS sequence"/>
</dbReference>
<dbReference type="GO" id="GO:0048476">
    <property type="term" value="C:Holliday junction resolvase complex"/>
    <property type="evidence" value="ECO:0007669"/>
    <property type="project" value="UniProtKB-UniRule"/>
</dbReference>
<dbReference type="PANTHER" id="PTHR13451:SF0">
    <property type="entry name" value="CROSSOVER JUNCTION ENDONUCLEASE MUS81"/>
    <property type="match status" value="1"/>
</dbReference>